<dbReference type="PANTHER" id="PTHR23033">
    <property type="entry name" value="BETA1,3-GALACTOSYLTRANSFERASE"/>
    <property type="match status" value="1"/>
</dbReference>
<evidence type="ECO:0000256" key="12">
    <source>
        <dbReference type="SAM" id="Phobius"/>
    </source>
</evidence>
<keyword evidence="5" id="KW-0328">Glycosyltransferase</keyword>
<name>A0A085M853_9BILA</name>
<dbReference type="GO" id="GO:0000166">
    <property type="term" value="F:nucleotide binding"/>
    <property type="evidence" value="ECO:0007669"/>
    <property type="project" value="UniProtKB-KW"/>
</dbReference>
<evidence type="ECO:0000256" key="11">
    <source>
        <dbReference type="ARBA" id="ARBA00023136"/>
    </source>
</evidence>
<dbReference type="UniPathway" id="UPA00378"/>
<evidence type="ECO:0000256" key="1">
    <source>
        <dbReference type="ARBA" id="ARBA00004606"/>
    </source>
</evidence>
<evidence type="ECO:0000256" key="2">
    <source>
        <dbReference type="ARBA" id="ARBA00004922"/>
    </source>
</evidence>
<dbReference type="InterPro" id="IPR003378">
    <property type="entry name" value="Fringe-like_glycosylTrfase"/>
</dbReference>
<keyword evidence="9" id="KW-0735">Signal-anchor</keyword>
<dbReference type="AlphaFoldDB" id="A0A085M853"/>
<feature type="domain" description="Fringe-like glycosyltransferase" evidence="13">
    <location>
        <begin position="99"/>
        <end position="259"/>
    </location>
</feature>
<dbReference type="Proteomes" id="UP000030764">
    <property type="component" value="Unassembled WGS sequence"/>
</dbReference>
<evidence type="ECO:0000259" key="13">
    <source>
        <dbReference type="Pfam" id="PF02434"/>
    </source>
</evidence>
<comment type="pathway">
    <text evidence="2">Protein modification; protein glycosylation.</text>
</comment>
<dbReference type="Pfam" id="PF02434">
    <property type="entry name" value="Fringe"/>
    <property type="match status" value="1"/>
</dbReference>
<proteinExistence type="inferred from homology"/>
<accession>A0A085M853</accession>
<evidence type="ECO:0000313" key="14">
    <source>
        <dbReference type="EMBL" id="KFD53399.1"/>
    </source>
</evidence>
<evidence type="ECO:0000256" key="7">
    <source>
        <dbReference type="ARBA" id="ARBA00022692"/>
    </source>
</evidence>
<feature type="transmembrane region" description="Helical" evidence="12">
    <location>
        <begin position="12"/>
        <end position="33"/>
    </location>
</feature>
<protein>
    <recommendedName>
        <fullName evidence="4">N-acetylgalactosaminide beta-1,3-galactosyltransferase</fullName>
        <ecNumber evidence="4">2.4.1.122</ecNumber>
    </recommendedName>
</protein>
<evidence type="ECO:0000256" key="4">
    <source>
        <dbReference type="ARBA" id="ARBA00012557"/>
    </source>
</evidence>
<evidence type="ECO:0000256" key="8">
    <source>
        <dbReference type="ARBA" id="ARBA00022741"/>
    </source>
</evidence>
<evidence type="ECO:0000256" key="10">
    <source>
        <dbReference type="ARBA" id="ARBA00022989"/>
    </source>
</evidence>
<keyword evidence="11 12" id="KW-0472">Membrane</keyword>
<evidence type="ECO:0000256" key="5">
    <source>
        <dbReference type="ARBA" id="ARBA00022676"/>
    </source>
</evidence>
<dbReference type="Gene3D" id="3.90.550.50">
    <property type="match status" value="1"/>
</dbReference>
<keyword evidence="7 12" id="KW-0812">Transmembrane</keyword>
<keyword evidence="6" id="KW-0808">Transferase</keyword>
<keyword evidence="8" id="KW-0547">Nucleotide-binding</keyword>
<evidence type="ECO:0000256" key="9">
    <source>
        <dbReference type="ARBA" id="ARBA00022968"/>
    </source>
</evidence>
<keyword evidence="15" id="KW-1185">Reference proteome</keyword>
<dbReference type="EC" id="2.4.1.122" evidence="4"/>
<evidence type="ECO:0000256" key="3">
    <source>
        <dbReference type="ARBA" id="ARBA00006462"/>
    </source>
</evidence>
<dbReference type="InterPro" id="IPR026050">
    <property type="entry name" value="C1GALT1/C1GALT1_chp1"/>
</dbReference>
<comment type="similarity">
    <text evidence="3">Belongs to the glycosyltransferase 31 family. Beta3-Gal-T subfamily.</text>
</comment>
<evidence type="ECO:0000313" key="15">
    <source>
        <dbReference type="Proteomes" id="UP000030764"/>
    </source>
</evidence>
<dbReference type="GO" id="GO:0016263">
    <property type="term" value="F:glycoprotein-N-acetylgalactosamine 3-beta-galactosyltransferase activity"/>
    <property type="evidence" value="ECO:0007669"/>
    <property type="project" value="UniProtKB-EC"/>
</dbReference>
<comment type="subcellular location">
    <subcellularLocation>
        <location evidence="1">Membrane</location>
        <topology evidence="1">Single-pass type II membrane protein</topology>
    </subcellularLocation>
</comment>
<reference evidence="14 15" key="1">
    <citation type="journal article" date="2014" name="Nat. Genet.">
        <title>Genome and transcriptome of the porcine whipworm Trichuris suis.</title>
        <authorList>
            <person name="Jex A.R."/>
            <person name="Nejsum P."/>
            <person name="Schwarz E.M."/>
            <person name="Hu L."/>
            <person name="Young N.D."/>
            <person name="Hall R.S."/>
            <person name="Korhonen P.K."/>
            <person name="Liao S."/>
            <person name="Thamsborg S."/>
            <person name="Xia J."/>
            <person name="Xu P."/>
            <person name="Wang S."/>
            <person name="Scheerlinck J.P."/>
            <person name="Hofmann A."/>
            <person name="Sternberg P.W."/>
            <person name="Wang J."/>
            <person name="Gasser R.B."/>
        </authorList>
    </citation>
    <scope>NUCLEOTIDE SEQUENCE [LARGE SCALE GENOMIC DNA]</scope>
    <source>
        <strain evidence="14">DCEP-RM93M</strain>
    </source>
</reference>
<organism evidence="14 15">
    <name type="scientific">Trichuris suis</name>
    <name type="common">pig whipworm</name>
    <dbReference type="NCBI Taxonomy" id="68888"/>
    <lineage>
        <taxon>Eukaryota</taxon>
        <taxon>Metazoa</taxon>
        <taxon>Ecdysozoa</taxon>
        <taxon>Nematoda</taxon>
        <taxon>Enoplea</taxon>
        <taxon>Dorylaimia</taxon>
        <taxon>Trichinellida</taxon>
        <taxon>Trichuridae</taxon>
        <taxon>Trichuris</taxon>
    </lineage>
</organism>
<gene>
    <name evidence="14" type="ORF">M513_05663</name>
</gene>
<dbReference type="PANTHER" id="PTHR23033:SF14">
    <property type="entry name" value="GLYCOPROTEIN-N-ACETYLGALACTOSAMINE 3-BETA-GALACTOSYLTRANSFERASE 1-RELATED"/>
    <property type="match status" value="1"/>
</dbReference>
<evidence type="ECO:0000256" key="6">
    <source>
        <dbReference type="ARBA" id="ARBA00022679"/>
    </source>
</evidence>
<dbReference type="GO" id="GO:0016020">
    <property type="term" value="C:membrane"/>
    <property type="evidence" value="ECO:0007669"/>
    <property type="project" value="UniProtKB-SubCell"/>
</dbReference>
<keyword evidence="10 12" id="KW-1133">Transmembrane helix</keyword>
<sequence length="376" mass="42842">MVIADLASQEPLRRACTFLVGVVIGTLFCFCYLKWFDHDNFKITQIGKQLVLPLNVDLFPNLSSDDSLVGTGLSDHNMSEIAHAESALVADAIAKEVRVFCWILTGEANHKTRAMHVKATWLKRCNGYMFGSSVEDRQLGAVNLGVPEGRPFLWRKTMKAFSLIYEKHLNDYDWFLKADDDTYVIVENLRLLLLSYKPNDPVYLGSNLHHPNGQLYMSGGAGYVLSRYALTQVVEKVFKKDMLSEEMGPEDLLLGKALKLAGVNPSDSLDMYGRPRFFPLSPQFHVRQRDPDKKFWLYSFSQYPMKLGLSCCSDFTISFHYVVPDLMYVLEYFIYHLRPFGILHVPFNRLSLGNISHAEVIRIASSFAAKFNDVKH</sequence>
<dbReference type="EMBL" id="KL363217">
    <property type="protein sequence ID" value="KFD53399.1"/>
    <property type="molecule type" value="Genomic_DNA"/>
</dbReference>